<reference evidence="3" key="1">
    <citation type="submission" date="2017-05" db="EMBL/GenBank/DDBJ databases">
        <authorList>
            <person name="Macchi M."/>
            <person name="Festa S."/>
            <person name="Coppotelli B.M."/>
            <person name="Morelli I.S."/>
        </authorList>
    </citation>
    <scope>NUCLEOTIDE SEQUENCE [LARGE SCALE GENOMIC DNA]</scope>
    <source>
        <strain evidence="3">I</strain>
    </source>
</reference>
<dbReference type="EMBL" id="NHON01000025">
    <property type="protein sequence ID" value="OWJ66367.1"/>
    <property type="molecule type" value="Genomic_DNA"/>
</dbReference>
<evidence type="ECO:0000313" key="2">
    <source>
        <dbReference type="EMBL" id="OWJ66367.1"/>
    </source>
</evidence>
<keyword evidence="1" id="KW-0732">Signal</keyword>
<organism evidence="2 3">
    <name type="scientific">Inquilinus limosus</name>
    <dbReference type="NCBI Taxonomy" id="171674"/>
    <lineage>
        <taxon>Bacteria</taxon>
        <taxon>Pseudomonadati</taxon>
        <taxon>Pseudomonadota</taxon>
        <taxon>Alphaproteobacteria</taxon>
        <taxon>Rhodospirillales</taxon>
        <taxon>Rhodospirillaceae</taxon>
        <taxon>Inquilinus</taxon>
    </lineage>
</organism>
<evidence type="ECO:0008006" key="4">
    <source>
        <dbReference type="Google" id="ProtNLM"/>
    </source>
</evidence>
<dbReference type="RefSeq" id="WP_088151866.1">
    <property type="nucleotide sequence ID" value="NZ_NHON01000025.1"/>
</dbReference>
<keyword evidence="3" id="KW-1185">Reference proteome</keyword>
<dbReference type="AlphaFoldDB" id="A0A211ZMN4"/>
<dbReference type="Proteomes" id="UP000196655">
    <property type="component" value="Unassembled WGS sequence"/>
</dbReference>
<name>A0A211ZMN4_9PROT</name>
<proteinExistence type="predicted"/>
<gene>
    <name evidence="2" type="ORF">BWR60_15185</name>
</gene>
<evidence type="ECO:0000256" key="1">
    <source>
        <dbReference type="SAM" id="SignalP"/>
    </source>
</evidence>
<evidence type="ECO:0000313" key="3">
    <source>
        <dbReference type="Proteomes" id="UP000196655"/>
    </source>
</evidence>
<protein>
    <recommendedName>
        <fullName evidence="4">DUF2125 domain-containing protein</fullName>
    </recommendedName>
</protein>
<accession>A0A211ZMN4</accession>
<feature type="signal peptide" evidence="1">
    <location>
        <begin position="1"/>
        <end position="22"/>
    </location>
</feature>
<sequence>MRRSICILAGAVPLCLAGGAWAQSTPDGAAGLRDGLNDMLKPILDIRVQQQPLFTGPVTVEPAGAGYSVVFPGIDLTLKGKEAASKAVALHCDAQTYSAASTGAATWRLESSEPVNCVATPEGESKITLTSRALQAHFTVDLQQKLFTEAEWRLDGLSGTQDGKQGKVTVDTLSASSQLRPATAPDRHDVAFKMEASGISALDETGVERFSMGHAAYDGTMDGMNVHQVMSSYGQVIDVYVEMFESLADSGTAADPKQAAAVQGEVMKRIMGPFKEMMAAYGDGGQFGATMTDLRVKAPDVQVTLDRTRIVEGYAGAATPGSGTGVIEMEMAGLAIAPKPPFAEWIPTDATIRLNGSAIPWAEVGTAYMGVMEASAGQAADPAKAQQAMAQAMMELGGVLRKAGSRLDVTSFHIAAPQAAIDLKGSVQGKDAAAHGVNADLDLRFTNLDGLIKFIQSQPDGAQAAAGLTMAQVMGRQATADDGRPARDYDIVVDDAGKILVNGTDLAALAPKQ</sequence>
<comment type="caution">
    <text evidence="2">The sequence shown here is derived from an EMBL/GenBank/DDBJ whole genome shotgun (WGS) entry which is preliminary data.</text>
</comment>
<dbReference type="OrthoDB" id="7315125at2"/>
<feature type="chain" id="PRO_5012532770" description="DUF2125 domain-containing protein" evidence="1">
    <location>
        <begin position="23"/>
        <end position="513"/>
    </location>
</feature>